<reference evidence="1 2" key="1">
    <citation type="journal article" date="2013" name="Curr. Biol.">
        <title>The Genome of the Foraminiferan Reticulomyxa filosa.</title>
        <authorList>
            <person name="Glockner G."/>
            <person name="Hulsmann N."/>
            <person name="Schleicher M."/>
            <person name="Noegel A.A."/>
            <person name="Eichinger L."/>
            <person name="Gallinger C."/>
            <person name="Pawlowski J."/>
            <person name="Sierra R."/>
            <person name="Euteneuer U."/>
            <person name="Pillet L."/>
            <person name="Moustafa A."/>
            <person name="Platzer M."/>
            <person name="Groth M."/>
            <person name="Szafranski K."/>
            <person name="Schliwa M."/>
        </authorList>
    </citation>
    <scope>NUCLEOTIDE SEQUENCE [LARGE SCALE GENOMIC DNA]</scope>
</reference>
<accession>X6NKT6</accession>
<protein>
    <submittedName>
        <fullName evidence="1">Uncharacterized protein</fullName>
    </submittedName>
</protein>
<dbReference type="EMBL" id="ASPP01008162">
    <property type="protein sequence ID" value="ETO25982.1"/>
    <property type="molecule type" value="Genomic_DNA"/>
</dbReference>
<organism evidence="1 2">
    <name type="scientific">Reticulomyxa filosa</name>
    <dbReference type="NCBI Taxonomy" id="46433"/>
    <lineage>
        <taxon>Eukaryota</taxon>
        <taxon>Sar</taxon>
        <taxon>Rhizaria</taxon>
        <taxon>Retaria</taxon>
        <taxon>Foraminifera</taxon>
        <taxon>Monothalamids</taxon>
        <taxon>Reticulomyxidae</taxon>
        <taxon>Reticulomyxa</taxon>
    </lineage>
</organism>
<dbReference type="Proteomes" id="UP000023152">
    <property type="component" value="Unassembled WGS sequence"/>
</dbReference>
<name>X6NKT6_RETFI</name>
<keyword evidence="2" id="KW-1185">Reference proteome</keyword>
<proteinExistence type="predicted"/>
<sequence>MKGGPLTIWHANKEGDKIAFKSDKGEGWLRITEDHKVDAAGVKGGPQTWFKGKLLKKKSVYVLTQKQGEKNDHKLQKIKNKK</sequence>
<comment type="caution">
    <text evidence="1">The sequence shown here is derived from an EMBL/GenBank/DDBJ whole genome shotgun (WGS) entry which is preliminary data.</text>
</comment>
<dbReference type="AlphaFoldDB" id="X6NKT6"/>
<gene>
    <name evidence="1" type="ORF">RFI_11155</name>
</gene>
<evidence type="ECO:0000313" key="1">
    <source>
        <dbReference type="EMBL" id="ETO25982.1"/>
    </source>
</evidence>
<evidence type="ECO:0000313" key="2">
    <source>
        <dbReference type="Proteomes" id="UP000023152"/>
    </source>
</evidence>